<comment type="similarity">
    <text evidence="2">Belongs to the pinin family.</text>
</comment>
<keyword evidence="4" id="KW-0805">Transcription regulation</keyword>
<dbReference type="Proteomes" id="UP000041254">
    <property type="component" value="Unassembled WGS sequence"/>
</dbReference>
<comment type="subcellular location">
    <subcellularLocation>
        <location evidence="1">Nucleus</location>
    </subcellularLocation>
</comment>
<keyword evidence="11" id="KW-1185">Reference proteome</keyword>
<proteinExistence type="inferred from homology"/>
<evidence type="ECO:0000256" key="1">
    <source>
        <dbReference type="ARBA" id="ARBA00004123"/>
    </source>
</evidence>
<feature type="region of interest" description="Disordered" evidence="8">
    <location>
        <begin position="72"/>
        <end position="108"/>
    </location>
</feature>
<dbReference type="PhylomeDB" id="A0A0G4EL16"/>
<feature type="region of interest" description="Disordered" evidence="8">
    <location>
        <begin position="1"/>
        <end position="54"/>
    </location>
</feature>
<dbReference type="PANTHER" id="PTHR12707">
    <property type="entry name" value="PINN"/>
    <property type="match status" value="1"/>
</dbReference>
<dbReference type="EMBL" id="CDMY01000255">
    <property type="protein sequence ID" value="CEL97642.1"/>
    <property type="molecule type" value="Genomic_DNA"/>
</dbReference>
<evidence type="ECO:0000259" key="9">
    <source>
        <dbReference type="Pfam" id="PF04696"/>
    </source>
</evidence>
<dbReference type="PANTHER" id="PTHR12707:SF0">
    <property type="entry name" value="PININ"/>
    <property type="match status" value="1"/>
</dbReference>
<organism evidence="10 11">
    <name type="scientific">Vitrella brassicaformis (strain CCMP3155)</name>
    <dbReference type="NCBI Taxonomy" id="1169540"/>
    <lineage>
        <taxon>Eukaryota</taxon>
        <taxon>Sar</taxon>
        <taxon>Alveolata</taxon>
        <taxon>Colpodellida</taxon>
        <taxon>Vitrellaceae</taxon>
        <taxon>Vitrella</taxon>
    </lineage>
</organism>
<accession>A0A0G4EL16</accession>
<feature type="region of interest" description="Disordered" evidence="8">
    <location>
        <begin position="184"/>
        <end position="213"/>
    </location>
</feature>
<keyword evidence="7" id="KW-0539">Nucleus</keyword>
<dbReference type="GO" id="GO:0071013">
    <property type="term" value="C:catalytic step 2 spliceosome"/>
    <property type="evidence" value="ECO:0007669"/>
    <property type="project" value="TreeGrafter"/>
</dbReference>
<dbReference type="AlphaFoldDB" id="A0A0G4EL16"/>
<keyword evidence="6" id="KW-0508">mRNA splicing</keyword>
<dbReference type="OrthoDB" id="330772at2759"/>
<evidence type="ECO:0000256" key="7">
    <source>
        <dbReference type="ARBA" id="ARBA00023242"/>
    </source>
</evidence>
<dbReference type="VEuPathDB" id="CryptoDB:Vbra_12227"/>
<keyword evidence="3" id="KW-0507">mRNA processing</keyword>
<feature type="compositionally biased region" description="Basic and acidic residues" evidence="8">
    <location>
        <begin position="72"/>
        <end position="104"/>
    </location>
</feature>
<dbReference type="GO" id="GO:0006397">
    <property type="term" value="P:mRNA processing"/>
    <property type="evidence" value="ECO:0007669"/>
    <property type="project" value="UniProtKB-KW"/>
</dbReference>
<reference evidence="10 11" key="1">
    <citation type="submission" date="2014-11" db="EMBL/GenBank/DDBJ databases">
        <authorList>
            <person name="Zhu J."/>
            <person name="Qi W."/>
            <person name="Song R."/>
        </authorList>
    </citation>
    <scope>NUCLEOTIDE SEQUENCE [LARGE SCALE GENOMIC DNA]</scope>
</reference>
<dbReference type="InParanoid" id="A0A0G4EL16"/>
<dbReference type="InterPro" id="IPR006786">
    <property type="entry name" value="Pinin_SDK_MemA"/>
</dbReference>
<evidence type="ECO:0000313" key="11">
    <source>
        <dbReference type="Proteomes" id="UP000041254"/>
    </source>
</evidence>
<dbReference type="STRING" id="1169540.A0A0G4EL16"/>
<sequence length="307" mass="34900">MEGTEEGKSFLRAAVPKRTIEDDDKSGPNKRGRFEGDVAVAHVQTDTDHQMDDTLKKRNRNMFAGLQEHLKKAHDALQTEKESDTELRLKENARKEAKDRRASDQQRLSELARELHKKELRELNEKLSIDYSKMRNFIRTEAEPEIFYLPAKHNGVTKRKLADTEMLIERKLECLKQIDESELEAYGGPAPSPHGHSLLGSPVGESEGQGTVNQQQPFQAVPEVSDVASEGTGGAALYVSPRKVRRAFTLPAKQLKPTDRFLYWVGQRTEAEQDILFDGIGMIDKKLFTTFDTFLKEQLPIPGEEWR</sequence>
<feature type="domain" description="Pinin/SDK/MemA protein" evidence="9">
    <location>
        <begin position="55"/>
        <end position="164"/>
    </location>
</feature>
<gene>
    <name evidence="10" type="ORF">Vbra_12227</name>
</gene>
<keyword evidence="5" id="KW-0804">Transcription</keyword>
<evidence type="ECO:0000313" key="10">
    <source>
        <dbReference type="EMBL" id="CEL97642.1"/>
    </source>
</evidence>
<evidence type="ECO:0000256" key="3">
    <source>
        <dbReference type="ARBA" id="ARBA00022664"/>
    </source>
</evidence>
<name>A0A0G4EL16_VITBC</name>
<evidence type="ECO:0000256" key="5">
    <source>
        <dbReference type="ARBA" id="ARBA00023163"/>
    </source>
</evidence>
<evidence type="ECO:0000256" key="6">
    <source>
        <dbReference type="ARBA" id="ARBA00023187"/>
    </source>
</evidence>
<dbReference type="InterPro" id="IPR039853">
    <property type="entry name" value="Pinin"/>
</dbReference>
<feature type="compositionally biased region" description="Basic and acidic residues" evidence="8">
    <location>
        <begin position="45"/>
        <end position="54"/>
    </location>
</feature>
<dbReference type="GO" id="GO:0008380">
    <property type="term" value="P:RNA splicing"/>
    <property type="evidence" value="ECO:0007669"/>
    <property type="project" value="UniProtKB-KW"/>
</dbReference>
<dbReference type="Pfam" id="PF04696">
    <property type="entry name" value="Pinin_SDK_memA"/>
    <property type="match status" value="1"/>
</dbReference>
<evidence type="ECO:0000256" key="4">
    <source>
        <dbReference type="ARBA" id="ARBA00023015"/>
    </source>
</evidence>
<evidence type="ECO:0000256" key="2">
    <source>
        <dbReference type="ARBA" id="ARBA00010386"/>
    </source>
</evidence>
<evidence type="ECO:0000256" key="8">
    <source>
        <dbReference type="SAM" id="MobiDB-lite"/>
    </source>
</evidence>
<protein>
    <recommendedName>
        <fullName evidence="9">Pinin/SDK/MemA protein domain-containing protein</fullName>
    </recommendedName>
</protein>